<comment type="caution">
    <text evidence="7">The sequence shown here is derived from an EMBL/GenBank/DDBJ whole genome shotgun (WGS) entry which is preliminary data.</text>
</comment>
<protein>
    <submittedName>
        <fullName evidence="7">Translocation/assembly module TamB domain-containing protein</fullName>
    </submittedName>
</protein>
<dbReference type="PANTHER" id="PTHR36985">
    <property type="entry name" value="TRANSLOCATION AND ASSEMBLY MODULE SUBUNIT TAMB"/>
    <property type="match status" value="1"/>
</dbReference>
<dbReference type="InterPro" id="IPR007452">
    <property type="entry name" value="TamB_C"/>
</dbReference>
<dbReference type="Proteomes" id="UP001206126">
    <property type="component" value="Unassembled WGS sequence"/>
</dbReference>
<keyword evidence="3 5" id="KW-1133">Transmembrane helix</keyword>
<evidence type="ECO:0000256" key="5">
    <source>
        <dbReference type="SAM" id="Phobius"/>
    </source>
</evidence>
<proteinExistence type="predicted"/>
<accession>A0ABT2DDX2</accession>
<keyword evidence="8" id="KW-1185">Reference proteome</keyword>
<reference evidence="7 8" key="1">
    <citation type="submission" date="2022-08" db="EMBL/GenBank/DDBJ databases">
        <title>Reclassification of Massilia species as members of the genera Telluria, Duganella, Pseudoduganella, Mokoshia gen. nov. and Zemynaea gen. nov. using orthogonal and non-orthogonal genome-based approaches.</title>
        <authorList>
            <person name="Bowman J.P."/>
        </authorList>
    </citation>
    <scope>NUCLEOTIDE SEQUENCE [LARGE SCALE GENOMIC DNA]</scope>
    <source>
        <strain evidence="7 8">JCM 31605</strain>
    </source>
</reference>
<dbReference type="RefSeq" id="WP_258823319.1">
    <property type="nucleotide sequence ID" value="NZ_JANUHB010000003.1"/>
</dbReference>
<dbReference type="PANTHER" id="PTHR36985:SF1">
    <property type="entry name" value="TRANSLOCATION AND ASSEMBLY MODULE SUBUNIT TAMB"/>
    <property type="match status" value="1"/>
</dbReference>
<evidence type="ECO:0000256" key="4">
    <source>
        <dbReference type="ARBA" id="ARBA00023136"/>
    </source>
</evidence>
<comment type="subcellular location">
    <subcellularLocation>
        <location evidence="1">Membrane</location>
        <topology evidence="1">Single-pass membrane protein</topology>
    </subcellularLocation>
</comment>
<dbReference type="EMBL" id="JANUHB010000003">
    <property type="protein sequence ID" value="MCS0809521.1"/>
    <property type="molecule type" value="Genomic_DNA"/>
</dbReference>
<evidence type="ECO:0000256" key="2">
    <source>
        <dbReference type="ARBA" id="ARBA00022692"/>
    </source>
</evidence>
<organism evidence="7 8">
    <name type="scientific">Massilia agilis</name>
    <dbReference type="NCBI Taxonomy" id="1811226"/>
    <lineage>
        <taxon>Bacteria</taxon>
        <taxon>Pseudomonadati</taxon>
        <taxon>Pseudomonadota</taxon>
        <taxon>Betaproteobacteria</taxon>
        <taxon>Burkholderiales</taxon>
        <taxon>Oxalobacteraceae</taxon>
        <taxon>Telluria group</taxon>
        <taxon>Massilia</taxon>
    </lineage>
</organism>
<gene>
    <name evidence="7" type="ORF">NX774_16475</name>
</gene>
<evidence type="ECO:0000256" key="3">
    <source>
        <dbReference type="ARBA" id="ARBA00022989"/>
    </source>
</evidence>
<keyword evidence="2 5" id="KW-0812">Transmembrane</keyword>
<dbReference type="Pfam" id="PF04357">
    <property type="entry name" value="TamB"/>
    <property type="match status" value="1"/>
</dbReference>
<keyword evidence="4 5" id="KW-0472">Membrane</keyword>
<name>A0ABT2DDX2_9BURK</name>
<feature type="domain" description="Translocation and assembly module TamB C-terminal" evidence="6">
    <location>
        <begin position="1127"/>
        <end position="1468"/>
    </location>
</feature>
<feature type="transmembrane region" description="Helical" evidence="5">
    <location>
        <begin position="22"/>
        <end position="41"/>
    </location>
</feature>
<evidence type="ECO:0000313" key="8">
    <source>
        <dbReference type="Proteomes" id="UP001206126"/>
    </source>
</evidence>
<evidence type="ECO:0000256" key="1">
    <source>
        <dbReference type="ARBA" id="ARBA00004167"/>
    </source>
</evidence>
<evidence type="ECO:0000259" key="6">
    <source>
        <dbReference type="Pfam" id="PF04357"/>
    </source>
</evidence>
<evidence type="ECO:0000313" key="7">
    <source>
        <dbReference type="EMBL" id="MCS0809521.1"/>
    </source>
</evidence>
<sequence length="1469" mass="150856">MDTPTPAPATPSPAPRRWPRRLAAGVAIVAALAAAGAWYLGRPATLQSLAQRVANATGGKLTLSGISGSLYGPMHIARIVYRTPDQLLTIDNVDIVWSPSGLIGGSLAIDKLYAGALRSETLRETPPQPMPATLAPPFGLDVRDARLAKAVFVSKGAATEIDNVRVSVSGGASGWRLRSATAATPWGALAASGTIDGTRPYKLDANASLAQDAASTPHPARLALHAGGNLATTVIDAQGQAGRASGTGHVELAPYEAIPLHAFTINGRNVDPGFFSPGLPTADLTFSVAARIGAGNAVSGNLDITNDGPAGTIDQQRLPLRALRARLGGDLAALSVSGVLIDLGAAGQFTGNGSVHRAPGETGLGQADFVLRTERLDLHEIHSRIRKTAIAGNLELAGAEKTQALRGRFAEKNLRLDLDAALSGTALDLKQARLIVGSGTVDLAGKASLAGDQAFNVKGNVAHFNPAALGDLPQADLNAALQARGKLAPAWATTMDFTVTPSRLFGQPLSGKGKLDADAQHVSSVDASLALGQNAAQLSGSFGAPGEHLRWRVEGRQLEVLRAGLYGSVVASGELTGTMAAPRTSFEVNANGLGWAADHGKAANGIVQARGEALLASEGGKRVAAVKASGSAQRFNPAAFGSPLAGSIDATFDANARFGAAWRGALDLAVQPQSTLSGSPLSGRARFDADRARISNTDVELHLGPNLVSARGAFGTARDTLDWRIDAPRLAALGPGYAGALRGAGTLSGTIDAPALTTTLDGQGLAFLGRYAVRTLHATASLGTGRGPMDPVAADVQLTDLAAGTARVAALRLQSSGTRAAHTLALAARGDGFDAALDLRGGWTGNAWNGTVGVLRNRGRYAFELQAPVPLRIATLPGAGLAGLAHPDQLAFNGAVIRLPAGTVTVESLVKLGPRWNSRGSATGIPLNYLTQVAPDLADTVSGDLTLGGEWSLDLRTAAATGGAPALDGMAHLFRERGDLTVGTEIPVTLGLRQLDARADVAAGTLRAQLDMEGVKPGRTHLEATAQLVQGLLSDASPLRLAANADIPSIAWLAPLAGQPGLDLDGTLKLALAGTGTIGAPGLDGTVSGDNLAARWTEQGLNLRGGQLRAQVAGDELRLQRLSFNGPHGTATAEGTMRLAGSASNVQLKLVADKLEALSRPDRTVVVSGQATLVRDASRFALEGSFRADRALIELAPQGRPTMSDDVVVLGRTAPQQQAKPEAAQPLVVDLTAELGDDFRLRGKGIDATLGGSLHLRRTGSRAPRVNGTIRVASGTYSAYGQKLTIDRGLLTFSGPYDNPSLDILAVRKTPGGGQPSETNVEAGVEVRGTAQAPVAKLVSTPTVSDSEKLSWLVLGHGMQGTTGTEADVLGAAASALLSGSGGGFPSKVAGSLGLDEIGVSGASAKGLESTVVTVGKRLSSRTYLSFEQGASTASSVVRLRYKLNPRITLQLQTGTNTALDVLYSWAFD</sequence>